<evidence type="ECO:0000256" key="1">
    <source>
        <dbReference type="ARBA" id="ARBA00023002"/>
    </source>
</evidence>
<keyword evidence="1 3" id="KW-0560">Oxidoreductase</keyword>
<evidence type="ECO:0000259" key="2">
    <source>
        <dbReference type="Pfam" id="PF00107"/>
    </source>
</evidence>
<dbReference type="EMBL" id="CACRST010000024">
    <property type="protein sequence ID" value="VYT23022.1"/>
    <property type="molecule type" value="Genomic_DNA"/>
</dbReference>
<dbReference type="PANTHER" id="PTHR43401:SF2">
    <property type="entry name" value="L-THREONINE 3-DEHYDROGENASE"/>
    <property type="match status" value="1"/>
</dbReference>
<dbReference type="InterPro" id="IPR013149">
    <property type="entry name" value="ADH-like_C"/>
</dbReference>
<dbReference type="AlphaFoldDB" id="A0A6N2V248"/>
<dbReference type="InterPro" id="IPR050129">
    <property type="entry name" value="Zn_alcohol_dh"/>
</dbReference>
<organism evidence="3">
    <name type="scientific">Blautia glucerasea</name>
    <dbReference type="NCBI Taxonomy" id="536633"/>
    <lineage>
        <taxon>Bacteria</taxon>
        <taxon>Bacillati</taxon>
        <taxon>Bacillota</taxon>
        <taxon>Clostridia</taxon>
        <taxon>Lachnospirales</taxon>
        <taxon>Lachnospiraceae</taxon>
        <taxon>Blautia</taxon>
    </lineage>
</organism>
<dbReference type="EC" id="1.1.1.14" evidence="3"/>
<reference evidence="3" key="1">
    <citation type="submission" date="2019-11" db="EMBL/GenBank/DDBJ databases">
        <authorList>
            <person name="Feng L."/>
        </authorList>
    </citation>
    <scope>NUCLEOTIDE SEQUENCE</scope>
    <source>
        <strain evidence="3">BgluceraseaLFYP119</strain>
    </source>
</reference>
<name>A0A6N2V248_9FIRM</name>
<dbReference type="PANTHER" id="PTHR43401">
    <property type="entry name" value="L-THREONINE 3-DEHYDROGENASE"/>
    <property type="match status" value="1"/>
</dbReference>
<proteinExistence type="predicted"/>
<dbReference type="InterPro" id="IPR036291">
    <property type="entry name" value="NAD(P)-bd_dom_sf"/>
</dbReference>
<feature type="domain" description="Alcohol dehydrogenase-like C-terminal" evidence="2">
    <location>
        <begin position="17"/>
        <end position="95"/>
    </location>
</feature>
<dbReference type="GO" id="GO:0003939">
    <property type="term" value="F:L-iditol 2-dehydrogenase (NAD+) activity"/>
    <property type="evidence" value="ECO:0007669"/>
    <property type="project" value="UniProtKB-EC"/>
</dbReference>
<dbReference type="RefSeq" id="WP_156354815.1">
    <property type="nucleotide sequence ID" value="NZ_CACRST010000024.1"/>
</dbReference>
<gene>
    <name evidence="3" type="primary">gutB_3</name>
    <name evidence="3" type="ORF">BGLFYP119_02344</name>
</gene>
<accession>A0A6N2V248</accession>
<sequence>MIEPLFVGMYAALCGGVELASRHGANEVINVKTDDAVQKVMEITNGQGCDIVFETAGSPYTLAFTWKCVKTAGVIVNVGNASGEISFVFGELARKAVLKTIIKVTD</sequence>
<dbReference type="SUPFAM" id="SSF51735">
    <property type="entry name" value="NAD(P)-binding Rossmann-fold domains"/>
    <property type="match status" value="1"/>
</dbReference>
<dbReference type="Pfam" id="PF00107">
    <property type="entry name" value="ADH_zinc_N"/>
    <property type="match status" value="1"/>
</dbReference>
<evidence type="ECO:0000313" key="3">
    <source>
        <dbReference type="EMBL" id="VYT23022.1"/>
    </source>
</evidence>
<protein>
    <submittedName>
        <fullName evidence="3">Sorbitol dehydrogenase</fullName>
        <ecNumber evidence="3">1.1.1.14</ecNumber>
    </submittedName>
</protein>
<dbReference type="Gene3D" id="3.40.50.720">
    <property type="entry name" value="NAD(P)-binding Rossmann-like Domain"/>
    <property type="match status" value="1"/>
</dbReference>